<protein>
    <submittedName>
        <fullName evidence="3">Uncharacterized protein</fullName>
    </submittedName>
</protein>
<feature type="signal peptide" evidence="2">
    <location>
        <begin position="1"/>
        <end position="30"/>
    </location>
</feature>
<gene>
    <name evidence="3" type="ORF">SAMN05421812_116139</name>
</gene>
<evidence type="ECO:0000313" key="3">
    <source>
        <dbReference type="EMBL" id="SNT64189.1"/>
    </source>
</evidence>
<accession>A0A239PCP8</accession>
<dbReference type="InterPro" id="IPR006311">
    <property type="entry name" value="TAT_signal"/>
</dbReference>
<organism evidence="3 4">
    <name type="scientific">Asanoa hainanensis</name>
    <dbReference type="NCBI Taxonomy" id="560556"/>
    <lineage>
        <taxon>Bacteria</taxon>
        <taxon>Bacillati</taxon>
        <taxon>Actinomycetota</taxon>
        <taxon>Actinomycetes</taxon>
        <taxon>Micromonosporales</taxon>
        <taxon>Micromonosporaceae</taxon>
        <taxon>Asanoa</taxon>
    </lineage>
</organism>
<feature type="chain" id="PRO_5013258143" evidence="2">
    <location>
        <begin position="31"/>
        <end position="218"/>
    </location>
</feature>
<evidence type="ECO:0000256" key="1">
    <source>
        <dbReference type="SAM" id="MobiDB-lite"/>
    </source>
</evidence>
<dbReference type="RefSeq" id="WP_089254321.1">
    <property type="nucleotide sequence ID" value="NZ_FZPH01000016.1"/>
</dbReference>
<name>A0A239PCP8_9ACTN</name>
<proteinExistence type="predicted"/>
<feature type="region of interest" description="Disordered" evidence="1">
    <location>
        <begin position="47"/>
        <end position="100"/>
    </location>
</feature>
<feature type="compositionally biased region" description="Low complexity" evidence="1">
    <location>
        <begin position="61"/>
        <end position="92"/>
    </location>
</feature>
<reference evidence="3 4" key="1">
    <citation type="submission" date="2017-06" db="EMBL/GenBank/DDBJ databases">
        <authorList>
            <person name="Kim H.J."/>
            <person name="Triplett B.A."/>
        </authorList>
    </citation>
    <scope>NUCLEOTIDE SEQUENCE [LARGE SCALE GENOMIC DNA]</scope>
    <source>
        <strain evidence="3 4">CGMCC 4.5593</strain>
    </source>
</reference>
<sequence>MLSNVPRRRWLLIASGSALALLLAGAAAFAVTNDEPQPAALDVATPATTLPAPEPTPTPAPTATATARASAAPTTTAPPVRRTAPARTTSAPPKRPPTPNKPACMHAGVVDVPNPYNSGVITVSARMGAGNKICPGERIKVTWVSYGPASGGGSVLYRSGSHYIDREHPKWTFTVVTPDVCDDSWYVVKGNVTIPRTIKKGVTPFGLAKVHWDGPRPC</sequence>
<keyword evidence="4" id="KW-1185">Reference proteome</keyword>
<dbReference type="PROSITE" id="PS51318">
    <property type="entry name" value="TAT"/>
    <property type="match status" value="1"/>
</dbReference>
<evidence type="ECO:0000313" key="4">
    <source>
        <dbReference type="Proteomes" id="UP000198362"/>
    </source>
</evidence>
<dbReference type="Proteomes" id="UP000198362">
    <property type="component" value="Unassembled WGS sequence"/>
</dbReference>
<dbReference type="AlphaFoldDB" id="A0A239PCP8"/>
<keyword evidence="2" id="KW-0732">Signal</keyword>
<evidence type="ECO:0000256" key="2">
    <source>
        <dbReference type="SAM" id="SignalP"/>
    </source>
</evidence>
<dbReference type="OrthoDB" id="3395964at2"/>
<dbReference type="EMBL" id="FZPH01000016">
    <property type="protein sequence ID" value="SNT64189.1"/>
    <property type="molecule type" value="Genomic_DNA"/>
</dbReference>